<protein>
    <submittedName>
        <fullName evidence="2">Uncharacterized protein</fullName>
    </submittedName>
</protein>
<gene>
    <name evidence="2" type="ORF">PDIGIT_LOCUS10653</name>
</gene>
<dbReference type="EMBL" id="CAOQHR010000007">
    <property type="protein sequence ID" value="CAI6337540.1"/>
    <property type="molecule type" value="Genomic_DNA"/>
</dbReference>
<name>A0A9W4UKA9_9PLEO</name>
<evidence type="ECO:0000256" key="1">
    <source>
        <dbReference type="SAM" id="MobiDB-lite"/>
    </source>
</evidence>
<evidence type="ECO:0000313" key="2">
    <source>
        <dbReference type="EMBL" id="CAI6337540.1"/>
    </source>
</evidence>
<keyword evidence="3" id="KW-1185">Reference proteome</keyword>
<sequence length="110" mass="12201">MVQSSGIVYPTRQRRMTSLPTTTSLSPAPIHNKNHKKEKRNQENQLQICSYTGPLRTRQATKMPTPTFPGSCVRLSGFLPNCNNKNTPHKGVLSGLGKPRGTTHSPVFMQ</sequence>
<dbReference type="AlphaFoldDB" id="A0A9W4UKA9"/>
<proteinExistence type="predicted"/>
<reference evidence="2" key="1">
    <citation type="submission" date="2023-01" db="EMBL/GenBank/DDBJ databases">
        <authorList>
            <person name="Van Ghelder C."/>
            <person name="Rancurel C."/>
        </authorList>
    </citation>
    <scope>NUCLEOTIDE SEQUENCE</scope>
    <source>
        <strain evidence="2">CNCM I-4278</strain>
    </source>
</reference>
<accession>A0A9W4UKA9</accession>
<comment type="caution">
    <text evidence="2">The sequence shown here is derived from an EMBL/GenBank/DDBJ whole genome shotgun (WGS) entry which is preliminary data.</text>
</comment>
<organism evidence="2 3">
    <name type="scientific">Periconia digitata</name>
    <dbReference type="NCBI Taxonomy" id="1303443"/>
    <lineage>
        <taxon>Eukaryota</taxon>
        <taxon>Fungi</taxon>
        <taxon>Dikarya</taxon>
        <taxon>Ascomycota</taxon>
        <taxon>Pezizomycotina</taxon>
        <taxon>Dothideomycetes</taxon>
        <taxon>Pleosporomycetidae</taxon>
        <taxon>Pleosporales</taxon>
        <taxon>Massarineae</taxon>
        <taxon>Periconiaceae</taxon>
        <taxon>Periconia</taxon>
    </lineage>
</organism>
<feature type="compositionally biased region" description="Low complexity" evidence="1">
    <location>
        <begin position="17"/>
        <end position="27"/>
    </location>
</feature>
<evidence type="ECO:0000313" key="3">
    <source>
        <dbReference type="Proteomes" id="UP001152607"/>
    </source>
</evidence>
<dbReference type="Proteomes" id="UP001152607">
    <property type="component" value="Unassembled WGS sequence"/>
</dbReference>
<feature type="region of interest" description="Disordered" evidence="1">
    <location>
        <begin position="81"/>
        <end position="110"/>
    </location>
</feature>
<feature type="region of interest" description="Disordered" evidence="1">
    <location>
        <begin position="1"/>
        <end position="46"/>
    </location>
</feature>